<keyword evidence="5 7" id="KW-0472">Membrane</keyword>
<feature type="transmembrane region" description="Helical" evidence="7">
    <location>
        <begin position="162"/>
        <end position="183"/>
    </location>
</feature>
<dbReference type="PANTHER" id="PTHR11388">
    <property type="entry name" value="ORGANIC ANION TRANSPORTER"/>
    <property type="match status" value="1"/>
</dbReference>
<dbReference type="GO" id="GO:0016323">
    <property type="term" value="C:basolateral plasma membrane"/>
    <property type="evidence" value="ECO:0007669"/>
    <property type="project" value="TreeGrafter"/>
</dbReference>
<evidence type="ECO:0000256" key="5">
    <source>
        <dbReference type="ARBA" id="ARBA00023136"/>
    </source>
</evidence>
<evidence type="ECO:0000256" key="3">
    <source>
        <dbReference type="ARBA" id="ARBA00022692"/>
    </source>
</evidence>
<keyword evidence="4 7" id="KW-1133">Transmembrane helix</keyword>
<feature type="transmembrane region" description="Helical" evidence="7">
    <location>
        <begin position="94"/>
        <end position="115"/>
    </location>
</feature>
<evidence type="ECO:0000256" key="1">
    <source>
        <dbReference type="ARBA" id="ARBA00004651"/>
    </source>
</evidence>
<dbReference type="GO" id="GO:0043252">
    <property type="term" value="P:sodium-independent organic anion transport"/>
    <property type="evidence" value="ECO:0007669"/>
    <property type="project" value="TreeGrafter"/>
</dbReference>
<evidence type="ECO:0000256" key="6">
    <source>
        <dbReference type="SAM" id="MobiDB-lite"/>
    </source>
</evidence>
<keyword evidence="10" id="KW-1185">Reference proteome</keyword>
<evidence type="ECO:0000313" key="9">
    <source>
        <dbReference type="Ensembl" id="ENSCAFP00020014917.1"/>
    </source>
</evidence>
<feature type="transmembrane region" description="Helical" evidence="7">
    <location>
        <begin position="312"/>
        <end position="330"/>
    </location>
</feature>
<sequence length="450" mass="50508">IFLGLSSDASKVEPEVAPAQLAENAQGEEDRKDQKRVWRIRTVPTSLIKFHAFQKGRGQPEANLKKNRERNESLEGRCGLGCMVIPCCQRLNNIYCFMIFYCLLVTSQGIVFGLIDLSIDTFQKAYHLSNVENLLSLTYDISSCLIVVFISYYGGKGNIPRWITFSSFLVGFGSLLFAFPYFSDGNYQSSINIEGLIESSVVLGYSLSYMIVALLIKDTENSTFAFRTGHLGNLTAPCNSHCKCSSSFYSAVCGRDNIAYFSPCFAGCTQSKTFNYHKAYYNCSCIQEGLTTSDDQGDFIDARPGTCDTKCYKLPLFVAFIFSTILFSIFSRIPSTLTILRIVPDNQRYLALGLTYVILRIFGTIPGPILFRMAGDTSCIFRVTEYCGNKGNCWIYNKLKMAYLMVPICKLITIFFTAIAFCLYKCLSEENSDTLHIPVKNLKVKRKGKN</sequence>
<dbReference type="GeneTree" id="ENSGT01150000286985"/>
<dbReference type="Pfam" id="PF03137">
    <property type="entry name" value="OATP"/>
    <property type="match status" value="2"/>
</dbReference>
<organism evidence="9 10">
    <name type="scientific">Canis lupus dingo</name>
    <name type="common">dingo</name>
    <dbReference type="NCBI Taxonomy" id="286419"/>
    <lineage>
        <taxon>Eukaryota</taxon>
        <taxon>Metazoa</taxon>
        <taxon>Chordata</taxon>
        <taxon>Craniata</taxon>
        <taxon>Vertebrata</taxon>
        <taxon>Euteleostomi</taxon>
        <taxon>Mammalia</taxon>
        <taxon>Eutheria</taxon>
        <taxon>Laurasiatheria</taxon>
        <taxon>Carnivora</taxon>
        <taxon>Caniformia</taxon>
        <taxon>Canidae</taxon>
        <taxon>Canis</taxon>
    </lineage>
</organism>
<dbReference type="GO" id="GO:0015347">
    <property type="term" value="F:sodium-independent organic anion transmembrane transporter activity"/>
    <property type="evidence" value="ECO:0007669"/>
    <property type="project" value="TreeGrafter"/>
</dbReference>
<feature type="transmembrane region" description="Helical" evidence="7">
    <location>
        <begin position="195"/>
        <end position="216"/>
    </location>
</feature>
<evidence type="ECO:0000313" key="10">
    <source>
        <dbReference type="Proteomes" id="UP000694391"/>
    </source>
</evidence>
<feature type="transmembrane region" description="Helical" evidence="7">
    <location>
        <begin position="402"/>
        <end position="421"/>
    </location>
</feature>
<keyword evidence="3 7" id="KW-0812">Transmembrane</keyword>
<dbReference type="AlphaFoldDB" id="A0A8C0QZG0"/>
<feature type="region of interest" description="Disordered" evidence="6">
    <location>
        <begin position="1"/>
        <end position="33"/>
    </location>
</feature>
<dbReference type="PANTHER" id="PTHR11388:SF95">
    <property type="entry name" value="SOLUTE CARRIER ORGANIC ANION TRANSPORTER FAMILY MEMBER 6A1"/>
    <property type="match status" value="1"/>
</dbReference>
<proteinExistence type="predicted"/>
<dbReference type="SUPFAM" id="SSF100895">
    <property type="entry name" value="Kazal-type serine protease inhibitors"/>
    <property type="match status" value="1"/>
</dbReference>
<keyword evidence="2" id="KW-1003">Cell membrane</keyword>
<feature type="transmembrane region" description="Helical" evidence="7">
    <location>
        <begin position="350"/>
        <end position="371"/>
    </location>
</feature>
<dbReference type="Pfam" id="PF07648">
    <property type="entry name" value="Kazal_2"/>
    <property type="match status" value="1"/>
</dbReference>
<name>A0A8C0QZG0_CANLU</name>
<evidence type="ECO:0000256" key="7">
    <source>
        <dbReference type="SAM" id="Phobius"/>
    </source>
</evidence>
<feature type="transmembrane region" description="Helical" evidence="7">
    <location>
        <begin position="135"/>
        <end position="155"/>
    </location>
</feature>
<dbReference type="InterPro" id="IPR036058">
    <property type="entry name" value="Kazal_dom_sf"/>
</dbReference>
<gene>
    <name evidence="9" type="primary">SLCO6A1</name>
</gene>
<dbReference type="Proteomes" id="UP000694391">
    <property type="component" value="Unplaced"/>
</dbReference>
<dbReference type="InterPro" id="IPR004156">
    <property type="entry name" value="OATP"/>
</dbReference>
<dbReference type="Ensembl" id="ENSCAFT00020017351.1">
    <property type="protein sequence ID" value="ENSCAFP00020014917.1"/>
    <property type="gene ID" value="ENSCAFG00020012017.1"/>
</dbReference>
<comment type="subcellular location">
    <subcellularLocation>
        <location evidence="1">Cell membrane</location>
        <topology evidence="1">Multi-pass membrane protein</topology>
    </subcellularLocation>
</comment>
<dbReference type="InterPro" id="IPR002350">
    <property type="entry name" value="Kazal_dom"/>
</dbReference>
<evidence type="ECO:0000259" key="8">
    <source>
        <dbReference type="PROSITE" id="PS51465"/>
    </source>
</evidence>
<reference evidence="9" key="1">
    <citation type="submission" date="2025-08" db="UniProtKB">
        <authorList>
            <consortium name="Ensembl"/>
        </authorList>
    </citation>
    <scope>IDENTIFICATION</scope>
</reference>
<dbReference type="PROSITE" id="PS51465">
    <property type="entry name" value="KAZAL_2"/>
    <property type="match status" value="1"/>
</dbReference>
<accession>A0A8C0QZG0</accession>
<reference evidence="9" key="2">
    <citation type="submission" date="2025-09" db="UniProtKB">
        <authorList>
            <consortium name="Ensembl"/>
        </authorList>
    </citation>
    <scope>IDENTIFICATION</scope>
</reference>
<protein>
    <submittedName>
        <fullName evidence="9">Solute carrier organic anion transporter family member 6A1</fullName>
    </submittedName>
</protein>
<feature type="domain" description="Kazal-like" evidence="8">
    <location>
        <begin position="232"/>
        <end position="287"/>
    </location>
</feature>
<evidence type="ECO:0000256" key="4">
    <source>
        <dbReference type="ARBA" id="ARBA00022989"/>
    </source>
</evidence>
<evidence type="ECO:0000256" key="2">
    <source>
        <dbReference type="ARBA" id="ARBA00022475"/>
    </source>
</evidence>